<feature type="binding site" evidence="5">
    <location>
        <begin position="229"/>
        <end position="231"/>
    </location>
    <ligand>
        <name>NAD(+)</name>
        <dbReference type="ChEBI" id="CHEBI:57540"/>
    </ligand>
</feature>
<feature type="binding site" evidence="5 6">
    <location>
        <position position="138"/>
    </location>
    <ligand>
        <name>Zn(2+)</name>
        <dbReference type="ChEBI" id="CHEBI:29105"/>
    </ligand>
</feature>
<gene>
    <name evidence="5" type="primary">cobB</name>
    <name evidence="8" type="ORF">SAMN05444354_101487</name>
</gene>
<evidence type="ECO:0000313" key="9">
    <source>
        <dbReference type="Proteomes" id="UP000182719"/>
    </source>
</evidence>
<comment type="cofactor">
    <cofactor evidence="5">
        <name>Zn(2+)</name>
        <dbReference type="ChEBI" id="CHEBI:29105"/>
    </cofactor>
    <text evidence="5">Binds 1 zinc ion per subunit.</text>
</comment>
<dbReference type="InterPro" id="IPR026591">
    <property type="entry name" value="Sirtuin_cat_small_dom_sf"/>
</dbReference>
<feature type="binding site" evidence="5 6">
    <location>
        <position position="192"/>
    </location>
    <ligand>
        <name>Zn(2+)</name>
        <dbReference type="ChEBI" id="CHEBI:29105"/>
    </ligand>
</feature>
<comment type="function">
    <text evidence="5">NAD-dependent protein deacetylase which modulates the activities of several enzymes which are inactive in their acetylated form.</text>
</comment>
<evidence type="ECO:0000256" key="2">
    <source>
        <dbReference type="ARBA" id="ARBA00022723"/>
    </source>
</evidence>
<dbReference type="AlphaFoldDB" id="A0A1H7GQ87"/>
<evidence type="ECO:0000256" key="4">
    <source>
        <dbReference type="ARBA" id="ARBA00023027"/>
    </source>
</evidence>
<dbReference type="Pfam" id="PF02146">
    <property type="entry name" value="SIR2"/>
    <property type="match status" value="1"/>
</dbReference>
<reference evidence="9" key="1">
    <citation type="submission" date="2016-10" db="EMBL/GenBank/DDBJ databases">
        <authorList>
            <person name="Varghese N."/>
            <person name="Submissions S."/>
        </authorList>
    </citation>
    <scope>NUCLEOTIDE SEQUENCE [LARGE SCALE GENOMIC DNA]</scope>
    <source>
        <strain evidence="9">DSM 17044</strain>
    </source>
</reference>
<dbReference type="SUPFAM" id="SSF52467">
    <property type="entry name" value="DHS-like NAD/FAD-binding domain"/>
    <property type="match status" value="1"/>
</dbReference>
<feature type="active site" description="Proton acceptor" evidence="5 6">
    <location>
        <position position="130"/>
    </location>
</feature>
<feature type="binding site" evidence="5 6">
    <location>
        <position position="189"/>
    </location>
    <ligand>
        <name>Zn(2+)</name>
        <dbReference type="ChEBI" id="CHEBI:29105"/>
    </ligand>
</feature>
<dbReference type="InterPro" id="IPR050134">
    <property type="entry name" value="NAD-dep_sirtuin_deacylases"/>
</dbReference>
<dbReference type="Gene3D" id="3.30.1600.10">
    <property type="entry name" value="SIR2/SIRT2 'Small Domain"/>
    <property type="match status" value="1"/>
</dbReference>
<evidence type="ECO:0000259" key="7">
    <source>
        <dbReference type="PROSITE" id="PS50305"/>
    </source>
</evidence>
<keyword evidence="2 5" id="KW-0479">Metal-binding</keyword>
<feature type="domain" description="Deacetylase sirtuin-type" evidence="7">
    <location>
        <begin position="7"/>
        <end position="287"/>
    </location>
</feature>
<comment type="catalytic activity">
    <reaction evidence="5">
        <text>N(6)-acetyl-L-lysyl-[protein] + NAD(+) + H2O = 2''-O-acetyl-ADP-D-ribose + nicotinamide + L-lysyl-[protein]</text>
        <dbReference type="Rhea" id="RHEA:43636"/>
        <dbReference type="Rhea" id="RHEA-COMP:9752"/>
        <dbReference type="Rhea" id="RHEA-COMP:10731"/>
        <dbReference type="ChEBI" id="CHEBI:15377"/>
        <dbReference type="ChEBI" id="CHEBI:17154"/>
        <dbReference type="ChEBI" id="CHEBI:29969"/>
        <dbReference type="ChEBI" id="CHEBI:57540"/>
        <dbReference type="ChEBI" id="CHEBI:61930"/>
        <dbReference type="ChEBI" id="CHEBI:83767"/>
        <dbReference type="EC" id="2.3.1.286"/>
    </reaction>
</comment>
<dbReference type="GO" id="GO:0005737">
    <property type="term" value="C:cytoplasm"/>
    <property type="evidence" value="ECO:0007669"/>
    <property type="project" value="UniProtKB-SubCell"/>
</dbReference>
<dbReference type="HAMAP" id="MF_01967">
    <property type="entry name" value="Sirtuin_ClassII"/>
    <property type="match status" value="1"/>
</dbReference>
<protein>
    <recommendedName>
        <fullName evidence="5">NAD-dependent protein deacetylase</fullName>
        <ecNumber evidence="5">2.3.1.286</ecNumber>
    </recommendedName>
    <alternativeName>
        <fullName evidence="5">Regulatory protein SIR2 homolog</fullName>
    </alternativeName>
</protein>
<dbReference type="Gene3D" id="3.40.50.1220">
    <property type="entry name" value="TPP-binding domain"/>
    <property type="match status" value="1"/>
</dbReference>
<dbReference type="OrthoDB" id="9800582at2"/>
<dbReference type="InterPro" id="IPR026590">
    <property type="entry name" value="Ssirtuin_cat_dom"/>
</dbReference>
<dbReference type="PANTHER" id="PTHR11085:SF10">
    <property type="entry name" value="NAD-DEPENDENT PROTEIN DEACYLASE SIRTUIN-5, MITOCHONDRIAL-RELATED"/>
    <property type="match status" value="1"/>
</dbReference>
<sequence length="287" mass="31108">MSALPVPPCPASAPSEVEALVHLMRGRRTAVLTGAGCSTESGIPDYRGPGTRARARNPIQHREFLDRAEIRARYWARSLLGWPRFSSAQPNAAHQALASLERSGHVQGLITQNVDRLHHAAGSTRVIELHGALADVRCLSCRALEARASLQQRLLALNPGFLEHVVEFRPDGDADLSSEALHTFQVADCLHCDGPLKPDVVFFGDNVPRPTVEAAFALLEEADVLLVVGSSLAIFSGYRFVTRASERRMPIALINIGECRGAELANVVLEARAGEVLPLLAERLNPD</sequence>
<dbReference type="GO" id="GO:0008270">
    <property type="term" value="F:zinc ion binding"/>
    <property type="evidence" value="ECO:0007669"/>
    <property type="project" value="UniProtKB-UniRule"/>
</dbReference>
<keyword evidence="1 5" id="KW-0808">Transferase</keyword>
<dbReference type="PANTHER" id="PTHR11085">
    <property type="entry name" value="NAD-DEPENDENT PROTEIN DEACYLASE SIRTUIN-5, MITOCHONDRIAL-RELATED"/>
    <property type="match status" value="1"/>
</dbReference>
<evidence type="ECO:0000256" key="6">
    <source>
        <dbReference type="PROSITE-ProRule" id="PRU00236"/>
    </source>
</evidence>
<dbReference type="NCBIfam" id="NF003738">
    <property type="entry name" value="PRK05333.1"/>
    <property type="match status" value="1"/>
</dbReference>
<dbReference type="EMBL" id="FOAP01000001">
    <property type="protein sequence ID" value="SEK40204.1"/>
    <property type="molecule type" value="Genomic_DNA"/>
</dbReference>
<evidence type="ECO:0000256" key="1">
    <source>
        <dbReference type="ARBA" id="ARBA00022679"/>
    </source>
</evidence>
<dbReference type="Proteomes" id="UP000182719">
    <property type="component" value="Unassembled WGS sequence"/>
</dbReference>
<dbReference type="InterPro" id="IPR029035">
    <property type="entry name" value="DHS-like_NAD/FAD-binding_dom"/>
</dbReference>
<dbReference type="EC" id="2.3.1.286" evidence="5"/>
<name>A0A1H7GQ87_STIAU</name>
<dbReference type="RefSeq" id="WP_075004727.1">
    <property type="nucleotide sequence ID" value="NZ_FOAP01000001.1"/>
</dbReference>
<dbReference type="GO" id="GO:0017136">
    <property type="term" value="F:histone deacetylase activity, NAD-dependent"/>
    <property type="evidence" value="ECO:0007669"/>
    <property type="project" value="TreeGrafter"/>
</dbReference>
<feature type="binding site" evidence="5">
    <location>
        <begin position="255"/>
        <end position="257"/>
    </location>
    <ligand>
        <name>NAD(+)</name>
        <dbReference type="ChEBI" id="CHEBI:57540"/>
    </ligand>
</feature>
<accession>A0A1H7GQ87</accession>
<keyword evidence="5" id="KW-0963">Cytoplasm</keyword>
<feature type="binding site" evidence="5">
    <location>
        <position position="273"/>
    </location>
    <ligand>
        <name>NAD(+)</name>
        <dbReference type="ChEBI" id="CHEBI:57540"/>
    </ligand>
</feature>
<keyword evidence="4 5" id="KW-0520">NAD</keyword>
<keyword evidence="9" id="KW-1185">Reference proteome</keyword>
<evidence type="ECO:0000313" key="8">
    <source>
        <dbReference type="EMBL" id="SEK40204.1"/>
    </source>
</evidence>
<comment type="similarity">
    <text evidence="5">Belongs to the sirtuin family. Class II subfamily.</text>
</comment>
<evidence type="ECO:0000256" key="3">
    <source>
        <dbReference type="ARBA" id="ARBA00022833"/>
    </source>
</evidence>
<comment type="caution">
    <text evidence="5">Lacks conserved residue(s) required for the propagation of feature annotation.</text>
</comment>
<evidence type="ECO:0000256" key="5">
    <source>
        <dbReference type="HAMAP-Rule" id="MF_01967"/>
    </source>
</evidence>
<feature type="binding site" evidence="5">
    <location>
        <begin position="112"/>
        <end position="115"/>
    </location>
    <ligand>
        <name>NAD(+)</name>
        <dbReference type="ChEBI" id="CHEBI:57540"/>
    </ligand>
</feature>
<dbReference type="GO" id="GO:0070403">
    <property type="term" value="F:NAD+ binding"/>
    <property type="evidence" value="ECO:0007669"/>
    <property type="project" value="UniProtKB-UniRule"/>
</dbReference>
<organism evidence="8 9">
    <name type="scientific">Stigmatella aurantiaca</name>
    <dbReference type="NCBI Taxonomy" id="41"/>
    <lineage>
        <taxon>Bacteria</taxon>
        <taxon>Pseudomonadati</taxon>
        <taxon>Myxococcota</taxon>
        <taxon>Myxococcia</taxon>
        <taxon>Myxococcales</taxon>
        <taxon>Cystobacterineae</taxon>
        <taxon>Archangiaceae</taxon>
        <taxon>Stigmatella</taxon>
    </lineage>
</organism>
<dbReference type="InterPro" id="IPR026587">
    <property type="entry name" value="Sirtuin_class_II"/>
</dbReference>
<feature type="binding site" evidence="5 6">
    <location>
        <position position="141"/>
    </location>
    <ligand>
        <name>Zn(2+)</name>
        <dbReference type="ChEBI" id="CHEBI:29105"/>
    </ligand>
</feature>
<keyword evidence="3 5" id="KW-0862">Zinc</keyword>
<proteinExistence type="inferred from homology"/>
<dbReference type="InterPro" id="IPR003000">
    <property type="entry name" value="Sirtuin"/>
</dbReference>
<comment type="subcellular location">
    <subcellularLocation>
        <location evidence="5">Cytoplasm</location>
    </subcellularLocation>
</comment>
<dbReference type="PROSITE" id="PS50305">
    <property type="entry name" value="SIRTUIN"/>
    <property type="match status" value="1"/>
</dbReference>